<organism evidence="14 15">
    <name type="scientific">Infirmifilum lucidum</name>
    <dbReference type="NCBI Taxonomy" id="2776706"/>
    <lineage>
        <taxon>Archaea</taxon>
        <taxon>Thermoproteota</taxon>
        <taxon>Thermoprotei</taxon>
        <taxon>Thermofilales</taxon>
        <taxon>Thermofilaceae</taxon>
        <taxon>Infirmifilum</taxon>
    </lineage>
</organism>
<feature type="coiled-coil region" evidence="11">
    <location>
        <begin position="310"/>
        <end position="337"/>
    </location>
</feature>
<keyword evidence="7 10" id="KW-0269">Exonuclease</keyword>
<dbReference type="InterPro" id="IPR008918">
    <property type="entry name" value="HhH2"/>
</dbReference>
<comment type="caution">
    <text evidence="10">Lacks conserved residue(s) required for the propagation of feature annotation.</text>
</comment>
<dbReference type="InterPro" id="IPR006084">
    <property type="entry name" value="XPG/Rad2"/>
</dbReference>
<dbReference type="InterPro" id="IPR023426">
    <property type="entry name" value="Flap_endonuc"/>
</dbReference>
<comment type="subunit">
    <text evidence="10">Interacts with PCNA. PCNA stimulates the nuclease activity without altering cleavage specificity.</text>
</comment>
<dbReference type="KEGG" id="thel:IG193_06050"/>
<evidence type="ECO:0000256" key="8">
    <source>
        <dbReference type="ARBA" id="ARBA00022842"/>
    </source>
</evidence>
<dbReference type="InterPro" id="IPR019974">
    <property type="entry name" value="XPG_CS"/>
</dbReference>
<keyword evidence="15" id="KW-1185">Reference proteome</keyword>
<keyword evidence="8 10" id="KW-0460">Magnesium</keyword>
<feature type="binding site" evidence="10">
    <location>
        <position position="82"/>
    </location>
    <ligand>
        <name>Mg(2+)</name>
        <dbReference type="ChEBI" id="CHEBI:18420"/>
        <label>1</label>
    </ligand>
</feature>
<dbReference type="PANTHER" id="PTHR11081:SF9">
    <property type="entry name" value="FLAP ENDONUCLEASE 1"/>
    <property type="match status" value="1"/>
</dbReference>
<keyword evidence="5 10" id="KW-0227">DNA damage</keyword>
<evidence type="ECO:0000256" key="6">
    <source>
        <dbReference type="ARBA" id="ARBA00022801"/>
    </source>
</evidence>
<feature type="binding site" evidence="10">
    <location>
        <position position="156"/>
    </location>
    <ligand>
        <name>Mg(2+)</name>
        <dbReference type="ChEBI" id="CHEBI:18420"/>
        <label>1</label>
    </ligand>
</feature>
<evidence type="ECO:0000256" key="9">
    <source>
        <dbReference type="ARBA" id="ARBA00023204"/>
    </source>
</evidence>
<feature type="binding site" evidence="10">
    <location>
        <position position="175"/>
    </location>
    <ligand>
        <name>Mg(2+)</name>
        <dbReference type="ChEBI" id="CHEBI:18420"/>
        <label>2</label>
    </ligand>
</feature>
<dbReference type="SUPFAM" id="SSF88723">
    <property type="entry name" value="PIN domain-like"/>
    <property type="match status" value="1"/>
</dbReference>
<evidence type="ECO:0000256" key="5">
    <source>
        <dbReference type="ARBA" id="ARBA00022763"/>
    </source>
</evidence>
<keyword evidence="11" id="KW-0175">Coiled coil</keyword>
<evidence type="ECO:0000259" key="12">
    <source>
        <dbReference type="SMART" id="SM00484"/>
    </source>
</evidence>
<dbReference type="FunFam" id="3.40.50.1010:FF:000016">
    <property type="entry name" value="Flap endonuclease 1"/>
    <property type="match status" value="1"/>
</dbReference>
<keyword evidence="3 10" id="KW-0479">Metal-binding</keyword>
<dbReference type="GO" id="GO:0003677">
    <property type="term" value="F:DNA binding"/>
    <property type="evidence" value="ECO:0007669"/>
    <property type="project" value="UniProtKB-UniRule"/>
</dbReference>
<dbReference type="SMART" id="SM00485">
    <property type="entry name" value="XPGN"/>
    <property type="match status" value="1"/>
</dbReference>
<dbReference type="CDD" id="cd09867">
    <property type="entry name" value="PIN_FEN1"/>
    <property type="match status" value="1"/>
</dbReference>
<dbReference type="GO" id="GO:0043137">
    <property type="term" value="P:DNA replication, removal of RNA primer"/>
    <property type="evidence" value="ECO:0007669"/>
    <property type="project" value="UniProtKB-UniRule"/>
</dbReference>
<evidence type="ECO:0000256" key="11">
    <source>
        <dbReference type="SAM" id="Coils"/>
    </source>
</evidence>
<name>A0A7L9FF66_9CREN</name>
<dbReference type="EC" id="3.1.-.-" evidence="10"/>
<dbReference type="InterPro" id="IPR036279">
    <property type="entry name" value="5-3_exonuclease_C_sf"/>
</dbReference>
<dbReference type="Pfam" id="PF00867">
    <property type="entry name" value="XPG_I"/>
    <property type="match status" value="1"/>
</dbReference>
<feature type="domain" description="XPG-I" evidence="12">
    <location>
        <begin position="142"/>
        <end position="223"/>
    </location>
</feature>
<dbReference type="SMART" id="SM00279">
    <property type="entry name" value="HhH2"/>
    <property type="match status" value="1"/>
</dbReference>
<dbReference type="InterPro" id="IPR006086">
    <property type="entry name" value="XPG-I_dom"/>
</dbReference>
<reference evidence="14 15" key="1">
    <citation type="submission" date="2020-10" db="EMBL/GenBank/DDBJ databases">
        <title>Thermofilum lucidum 3507LT sp. nov. a novel member of Thermofilaceae family isolated from Chile hot spring, and proposal of description order Thermofilales.</title>
        <authorList>
            <person name="Zayulina K.S."/>
            <person name="Elcheninov A.G."/>
            <person name="Toshchakov S.V."/>
            <person name="Kublanov I.V."/>
        </authorList>
    </citation>
    <scope>NUCLEOTIDE SEQUENCE [LARGE SCALE GENOMIC DNA]</scope>
    <source>
        <strain evidence="14 15">3507LT</strain>
    </source>
</reference>
<keyword evidence="4 10" id="KW-0255">Endonuclease</keyword>
<evidence type="ECO:0000256" key="7">
    <source>
        <dbReference type="ARBA" id="ARBA00022839"/>
    </source>
</evidence>
<protein>
    <recommendedName>
        <fullName evidence="10">Flap endonuclease 1</fullName>
        <shortName evidence="10">FEN-1</shortName>
        <ecNumber evidence="10">3.1.-.-</ecNumber>
    </recommendedName>
    <alternativeName>
        <fullName evidence="10">Flap structure-specific endonuclease 1</fullName>
    </alternativeName>
</protein>
<keyword evidence="1 10" id="KW-0235">DNA replication</keyword>
<dbReference type="EMBL" id="CP062310">
    <property type="protein sequence ID" value="QOJ78327.1"/>
    <property type="molecule type" value="Genomic_DNA"/>
</dbReference>
<dbReference type="Gene3D" id="1.10.150.20">
    <property type="entry name" value="5' to 3' exonuclease, C-terminal subdomain"/>
    <property type="match status" value="1"/>
</dbReference>
<feature type="binding site" evidence="10">
    <location>
        <position position="238"/>
    </location>
    <ligand>
        <name>Mg(2+)</name>
        <dbReference type="ChEBI" id="CHEBI:18420"/>
        <label>2</label>
    </ligand>
</feature>
<dbReference type="Gene3D" id="3.40.50.1010">
    <property type="entry name" value="5'-nuclease"/>
    <property type="match status" value="1"/>
</dbReference>
<dbReference type="AlphaFoldDB" id="A0A7L9FF66"/>
<evidence type="ECO:0000259" key="13">
    <source>
        <dbReference type="SMART" id="SM00485"/>
    </source>
</evidence>
<keyword evidence="2 10" id="KW-0540">Nuclease</keyword>
<keyword evidence="6 10" id="KW-0378">Hydrolase</keyword>
<proteinExistence type="inferred from homology"/>
<dbReference type="InterPro" id="IPR006085">
    <property type="entry name" value="XPG_DNA_repair_N"/>
</dbReference>
<dbReference type="GO" id="GO:0000287">
    <property type="term" value="F:magnesium ion binding"/>
    <property type="evidence" value="ECO:0007669"/>
    <property type="project" value="UniProtKB-UniRule"/>
</dbReference>
<dbReference type="GO" id="GO:0017108">
    <property type="term" value="F:5'-flap endonuclease activity"/>
    <property type="evidence" value="ECO:0007669"/>
    <property type="project" value="UniProtKB-UniRule"/>
</dbReference>
<feature type="domain" description="XPG N-terminal" evidence="13">
    <location>
        <begin position="1"/>
        <end position="103"/>
    </location>
</feature>
<feature type="binding site" evidence="10">
    <location>
        <position position="177"/>
    </location>
    <ligand>
        <name>Mg(2+)</name>
        <dbReference type="ChEBI" id="CHEBI:18420"/>
        <label>2</label>
    </ligand>
</feature>
<comment type="similarity">
    <text evidence="10">Belongs to the XPG/RAD2 endonuclease family. FEN1 subfamily.</text>
</comment>
<dbReference type="PRINTS" id="PR00853">
    <property type="entry name" value="XPGRADSUPER"/>
</dbReference>
<dbReference type="GO" id="GO:0008409">
    <property type="term" value="F:5'-3' exonuclease activity"/>
    <property type="evidence" value="ECO:0007669"/>
    <property type="project" value="UniProtKB-UniRule"/>
</dbReference>
<feature type="region of interest" description="Interaction with PCNA" evidence="10">
    <location>
        <begin position="336"/>
        <end position="344"/>
    </location>
</feature>
<dbReference type="Proteomes" id="UP000594121">
    <property type="component" value="Chromosome"/>
</dbReference>
<feature type="binding site" evidence="10">
    <location>
        <position position="29"/>
    </location>
    <ligand>
        <name>Mg(2+)</name>
        <dbReference type="ChEBI" id="CHEBI:18420"/>
        <label>1</label>
    </ligand>
</feature>
<dbReference type="NCBIfam" id="TIGR03674">
    <property type="entry name" value="fen_arch"/>
    <property type="match status" value="1"/>
</dbReference>
<gene>
    <name evidence="10 14" type="primary">fen</name>
    <name evidence="14" type="ORF">IG193_06050</name>
</gene>
<dbReference type="RefSeq" id="WP_192818299.1">
    <property type="nucleotide sequence ID" value="NZ_CP062310.1"/>
</dbReference>
<dbReference type="SUPFAM" id="SSF47807">
    <property type="entry name" value="5' to 3' exonuclease, C-terminal subdomain"/>
    <property type="match status" value="1"/>
</dbReference>
<sequence length="346" mass="39486">MGVDIKELVEPVAREVELNLLTGKAVAIDAYNSLYQFLATIRQKDGTPLMDAQGNITSHLNGLFYRTINYVENGIRPVYVFDGKPPEVKLRELERRQQVKAEAEKRYLEALERGDLEEARIYAQQTSRLTSSMVEDAKKLLTYMGIPFVQAPSEGEAQAAFMTRRGDVWASGSQDYDSLLFGSVRLVRNLAITGKRKLPRKEVYVEVKPEVVELEELLSFHGITREQLVVIGILVGTDYNPGGVKGYGVKKALKLVKELGDPVKVFKAIPWEFETPPDVIMQLFLEPEVTENYSLQWREPDKEKVIKFLVDEHQFSINRVENALERLEKAYKTFFKQASLESWFGF</sequence>
<dbReference type="FunCoup" id="A0A7L9FF66">
    <property type="interactions" value="154"/>
</dbReference>
<dbReference type="PANTHER" id="PTHR11081">
    <property type="entry name" value="FLAP ENDONUCLEASE FAMILY MEMBER"/>
    <property type="match status" value="1"/>
</dbReference>
<evidence type="ECO:0000256" key="10">
    <source>
        <dbReference type="HAMAP-Rule" id="MF_00614"/>
    </source>
</evidence>
<keyword evidence="9 10" id="KW-0234">DNA repair</keyword>
<dbReference type="GeneID" id="59149440"/>
<comment type="cofactor">
    <cofactor evidence="10">
        <name>Mg(2+)</name>
        <dbReference type="ChEBI" id="CHEBI:18420"/>
    </cofactor>
    <text evidence="10">Binds 2 magnesium ions per subunit. They probably participate in the reaction catalyzed by the enzyme. May bind an additional third magnesium ion after substrate binding.</text>
</comment>
<accession>A0A7L9FF66</accession>
<evidence type="ECO:0000256" key="2">
    <source>
        <dbReference type="ARBA" id="ARBA00022722"/>
    </source>
</evidence>
<dbReference type="SMART" id="SM00484">
    <property type="entry name" value="XPGI"/>
    <property type="match status" value="1"/>
</dbReference>
<feature type="binding site" evidence="10">
    <location>
        <position position="154"/>
    </location>
    <ligand>
        <name>Mg(2+)</name>
        <dbReference type="ChEBI" id="CHEBI:18420"/>
        <label>1</label>
    </ligand>
</feature>
<dbReference type="InterPro" id="IPR029060">
    <property type="entry name" value="PIN-like_dom_sf"/>
</dbReference>
<evidence type="ECO:0000313" key="14">
    <source>
        <dbReference type="EMBL" id="QOJ78327.1"/>
    </source>
</evidence>
<dbReference type="InterPro" id="IPR019973">
    <property type="entry name" value="Flap_endonuc_arc"/>
</dbReference>
<comment type="function">
    <text evidence="10">Structure-specific nuclease with 5'-flap endonuclease and 5'-3' exonuclease activities involved in DNA replication and repair. During DNA replication, cleaves the 5'-overhanging flap structure that is generated by displacement synthesis when DNA polymerase encounters the 5'-end of a downstream Okazaki fragment. Binds the unpaired 3'-DNA end and kinks the DNA to facilitate 5' cleavage specificity. Cleaves one nucleotide into the double-stranded DNA from the junction in flap DNA, leaving a nick for ligation. Also involved in the base excision repair (BER) pathway. Acts as a genome stabilization factor that prevents flaps from equilibrating into structurs that lead to duplications and deletions. Also possesses 5'-3' exonuclease activity on nicked or gapped double-stranded DNA.</text>
</comment>
<dbReference type="Pfam" id="PF00752">
    <property type="entry name" value="XPG_N"/>
    <property type="match status" value="1"/>
</dbReference>
<dbReference type="PROSITE" id="PS00841">
    <property type="entry name" value="XPG_1"/>
    <property type="match status" value="1"/>
</dbReference>
<dbReference type="GO" id="GO:0006281">
    <property type="term" value="P:DNA repair"/>
    <property type="evidence" value="ECO:0007669"/>
    <property type="project" value="UniProtKB-UniRule"/>
</dbReference>
<dbReference type="CDD" id="cd09903">
    <property type="entry name" value="H3TH_FEN1-Arc"/>
    <property type="match status" value="1"/>
</dbReference>
<dbReference type="InParanoid" id="A0A7L9FF66"/>
<evidence type="ECO:0000256" key="1">
    <source>
        <dbReference type="ARBA" id="ARBA00022705"/>
    </source>
</evidence>
<evidence type="ECO:0000256" key="4">
    <source>
        <dbReference type="ARBA" id="ARBA00022759"/>
    </source>
</evidence>
<evidence type="ECO:0000256" key="3">
    <source>
        <dbReference type="ARBA" id="ARBA00022723"/>
    </source>
</evidence>
<evidence type="ECO:0000313" key="15">
    <source>
        <dbReference type="Proteomes" id="UP000594121"/>
    </source>
</evidence>
<dbReference type="HAMAP" id="MF_00614">
    <property type="entry name" value="Fen"/>
    <property type="match status" value="1"/>
</dbReference>